<dbReference type="Pfam" id="PF13510">
    <property type="entry name" value="Fer2_4"/>
    <property type="match status" value="1"/>
</dbReference>
<evidence type="ECO:0000259" key="11">
    <source>
        <dbReference type="PROSITE" id="PS51379"/>
    </source>
</evidence>
<evidence type="ECO:0000256" key="3">
    <source>
        <dbReference type="ARBA" id="ARBA00022485"/>
    </source>
</evidence>
<dbReference type="GO" id="GO:0051537">
    <property type="term" value="F:2 iron, 2 sulfur cluster binding"/>
    <property type="evidence" value="ECO:0007669"/>
    <property type="project" value="UniProtKB-KW"/>
</dbReference>
<name>A0A4V5MW11_9RHOB</name>
<proteinExistence type="inferred from homology"/>
<sequence length="980" mass="106734">MKDFIIPVYAPGDERDMGTPARQGAPVALVVDGIEVVVPEGTSVLRAAFEAGIEIPKLCASDNLEAFGSCRLCVVEIDGRRGTPASCTTPVAEGMVVRTQSDKIRKLRKGVMELYISDHPLDCLTCAANGDCELQDAAGQVGLRDVRYAPGDNHFDPSGTGARSQAEARLRGGQDNPQYIPKDDSNPYFTYDPSKCIVCSRCVRACDEVQGTFALTIEGRGFDSRVSAGTSADDFFTSDCVSCGACVQACPTATLQEKSVAELGTPTRSVITTCAYCGVGCSFKAEMNGDRLVRMVPWKNGKANRGHSCVKGRFAYGYAAHQDRILSPMIRDSIDEPWREVAWDEALSFAAARMRGIQERHGKRSVGVITSSRCTNEETYLVQKLTRAVFGNNNTDTCARVCHSPTGYGLGKTFGTSAGTQDFDSVEHTDVVLIIGANPTDGHPVFASRLKKRLRAGAKLIVVDPRRTDIVRSAHVEAQYHLPLRPGTNVAVVSALAHVIVTEGLMDEAYIRACCDWDEFQHYADFISNPRHAPEAIESVTGVPAADLRAAARLFATGGNGAIYYGLGVTEHSQGSTTVMAIANLAMLTGNIGRPGVGVNPLRGQNNVQGACDMGSFPHELPGYRHVKLPDVRAIYEREWGVEIDPEPGLRIPNMLDAAVEGTFKGLYCQGEDILQSDPDTHHVAAGLRAMDCVIVHDLFLNETANYAHVFLPGSSFLEKDGTFTNAERRINRVRKVMAPRNGYEDWEITQMLANALLQGQDGAKWHYTHPSQIMDEIASTTPSFTGVSYERLEELGSVQWPCDENAPAGTPIMHVDGFRSGKGHFMVTEYVATDERAGPRFPLLLTTGRILSQYNVGAQTRRTENSVWHDQDVLEIHPHDAETRGIADGDWVRLASRAGETTLMVTLTERVAPGVVYTTFHHPATQANVVTTDFSDWATNCPEYKVTAVQVSPSNGPSDWQETYTAQAERSRRILSAAE</sequence>
<gene>
    <name evidence="14" type="ORF">FA743_01945</name>
</gene>
<dbReference type="PROSITE" id="PS51379">
    <property type="entry name" value="4FE4S_FER_2"/>
    <property type="match status" value="2"/>
</dbReference>
<dbReference type="InterPro" id="IPR019574">
    <property type="entry name" value="NADH_UbQ_OxRdtase_Gsu_4Fe4S-bd"/>
</dbReference>
<dbReference type="CDD" id="cd02753">
    <property type="entry name" value="MopB_Formate-Dh-H"/>
    <property type="match status" value="1"/>
</dbReference>
<dbReference type="InterPro" id="IPR017900">
    <property type="entry name" value="4Fe4S_Fe_S_CS"/>
</dbReference>
<dbReference type="CDD" id="cd00508">
    <property type="entry name" value="MopB_CT_Fdh-Nap-like"/>
    <property type="match status" value="1"/>
</dbReference>
<dbReference type="FunFam" id="3.10.20.740:FF:000005">
    <property type="entry name" value="NADH:ubiquinone oxidoreductase subunit"/>
    <property type="match status" value="1"/>
</dbReference>
<reference evidence="14 15" key="1">
    <citation type="submission" date="2019-04" db="EMBL/GenBank/DDBJ databases">
        <authorList>
            <person name="Li J."/>
        </authorList>
    </citation>
    <scope>NUCLEOTIDE SEQUENCE [LARGE SCALE GENOMIC DNA]</scope>
    <source>
        <strain evidence="14 15">KCTC 42687</strain>
    </source>
</reference>
<dbReference type="FunFam" id="2.20.25.90:FF:000001">
    <property type="entry name" value="Formate dehydrogenase subunit alpha"/>
    <property type="match status" value="1"/>
</dbReference>
<dbReference type="SMART" id="SM00926">
    <property type="entry name" value="Molybdop_Fe4S4"/>
    <property type="match status" value="1"/>
</dbReference>
<dbReference type="Gene3D" id="3.40.228.10">
    <property type="entry name" value="Dimethylsulfoxide Reductase, domain 2"/>
    <property type="match status" value="1"/>
</dbReference>
<evidence type="ECO:0000259" key="12">
    <source>
        <dbReference type="PROSITE" id="PS51669"/>
    </source>
</evidence>
<evidence type="ECO:0000256" key="8">
    <source>
        <dbReference type="ARBA" id="ARBA00023004"/>
    </source>
</evidence>
<dbReference type="Pfam" id="PF04879">
    <property type="entry name" value="Molybdop_Fe4S4"/>
    <property type="match status" value="1"/>
</dbReference>
<dbReference type="GO" id="GO:0015942">
    <property type="term" value="P:formate metabolic process"/>
    <property type="evidence" value="ECO:0007669"/>
    <property type="project" value="InterPro"/>
</dbReference>
<keyword evidence="3" id="KW-0004">4Fe-4S</keyword>
<dbReference type="PROSITE" id="PS00198">
    <property type="entry name" value="4FE4S_FER_1"/>
    <property type="match status" value="1"/>
</dbReference>
<dbReference type="EMBL" id="SUNI01000001">
    <property type="protein sequence ID" value="TJZ94048.1"/>
    <property type="molecule type" value="Genomic_DNA"/>
</dbReference>
<dbReference type="SUPFAM" id="SSF54862">
    <property type="entry name" value="4Fe-4S ferredoxins"/>
    <property type="match status" value="1"/>
</dbReference>
<evidence type="ECO:0000259" key="13">
    <source>
        <dbReference type="PROSITE" id="PS51839"/>
    </source>
</evidence>
<dbReference type="PROSITE" id="PS51085">
    <property type="entry name" value="2FE2S_FER_2"/>
    <property type="match status" value="1"/>
</dbReference>
<dbReference type="GO" id="GO:0003954">
    <property type="term" value="F:NADH dehydrogenase activity"/>
    <property type="evidence" value="ECO:0007669"/>
    <property type="project" value="TreeGrafter"/>
</dbReference>
<dbReference type="AlphaFoldDB" id="A0A4V5MW11"/>
<comment type="caution">
    <text evidence="14">The sequence shown here is derived from an EMBL/GenBank/DDBJ whole genome shotgun (WGS) entry which is preliminary data.</text>
</comment>
<comment type="similarity">
    <text evidence="1">Belongs to the complex I 75 kDa subunit family.</text>
</comment>
<dbReference type="Gene3D" id="3.30.70.20">
    <property type="match status" value="1"/>
</dbReference>
<dbReference type="Pfam" id="PF12838">
    <property type="entry name" value="Fer4_7"/>
    <property type="match status" value="1"/>
</dbReference>
<dbReference type="Pfam" id="PF00384">
    <property type="entry name" value="Molybdopterin"/>
    <property type="match status" value="1"/>
</dbReference>
<dbReference type="Proteomes" id="UP000309747">
    <property type="component" value="Unassembled WGS sequence"/>
</dbReference>
<dbReference type="PROSITE" id="PS00932">
    <property type="entry name" value="MOLYBDOPTERIN_PROK_3"/>
    <property type="match status" value="1"/>
</dbReference>
<dbReference type="Pfam" id="PF01568">
    <property type="entry name" value="Molydop_binding"/>
    <property type="match status" value="1"/>
</dbReference>
<dbReference type="Gene3D" id="3.10.20.740">
    <property type="match status" value="1"/>
</dbReference>
<evidence type="ECO:0000256" key="6">
    <source>
        <dbReference type="ARBA" id="ARBA00022737"/>
    </source>
</evidence>
<evidence type="ECO:0000256" key="2">
    <source>
        <dbReference type="ARBA" id="ARBA00007023"/>
    </source>
</evidence>
<feature type="domain" description="4Fe-4S ferredoxin-type" evidence="11">
    <location>
        <begin position="187"/>
        <end position="218"/>
    </location>
</feature>
<dbReference type="PIRSF" id="PIRSF036643">
    <property type="entry name" value="FDH_alpha"/>
    <property type="match status" value="1"/>
</dbReference>
<dbReference type="InterPro" id="IPR050123">
    <property type="entry name" value="Prok_molybdopt-oxidoreductase"/>
</dbReference>
<dbReference type="GO" id="GO:0043546">
    <property type="term" value="F:molybdopterin cofactor binding"/>
    <property type="evidence" value="ECO:0007669"/>
    <property type="project" value="InterPro"/>
</dbReference>
<dbReference type="FunFam" id="3.30.70.20:FF:000035">
    <property type="entry name" value="Iron hydrogenase 1"/>
    <property type="match status" value="1"/>
</dbReference>
<dbReference type="Gene3D" id="2.40.40.20">
    <property type="match status" value="1"/>
</dbReference>
<evidence type="ECO:0000256" key="9">
    <source>
        <dbReference type="ARBA" id="ARBA00023014"/>
    </source>
</evidence>
<dbReference type="InterPro" id="IPR041924">
    <property type="entry name" value="Formate_Dh-H_N"/>
</dbReference>
<dbReference type="Gene3D" id="3.40.50.740">
    <property type="match status" value="1"/>
</dbReference>
<feature type="domain" description="4Fe-4S Mo/W bis-MGD-type" evidence="12">
    <location>
        <begin position="267"/>
        <end position="323"/>
    </location>
</feature>
<dbReference type="InterPro" id="IPR001041">
    <property type="entry name" value="2Fe-2S_ferredoxin-type"/>
</dbReference>
<dbReference type="InterPro" id="IPR036010">
    <property type="entry name" value="2Fe-2S_ferredoxin-like_sf"/>
</dbReference>
<dbReference type="NCBIfam" id="TIGR01591">
    <property type="entry name" value="Fdh-alpha"/>
    <property type="match status" value="1"/>
</dbReference>
<feature type="domain" description="4Fe-4S His(Cys)3-ligated-type" evidence="13">
    <location>
        <begin position="103"/>
        <end position="142"/>
    </location>
</feature>
<dbReference type="PANTHER" id="PTHR43105:SF14">
    <property type="entry name" value="FORMATE DEHYDROGENASE H"/>
    <property type="match status" value="1"/>
</dbReference>
<keyword evidence="8" id="KW-0408">Iron</keyword>
<comment type="similarity">
    <text evidence="2">In the C-terminal section; belongs to the prokaryotic molybdopterin-containing oxidoreductase family.</text>
</comment>
<feature type="domain" description="2Fe-2S ferredoxin-type" evidence="10">
    <location>
        <begin position="25"/>
        <end position="103"/>
    </location>
</feature>
<evidence type="ECO:0000256" key="1">
    <source>
        <dbReference type="ARBA" id="ARBA00005404"/>
    </source>
</evidence>
<evidence type="ECO:0000313" key="15">
    <source>
        <dbReference type="Proteomes" id="UP000309747"/>
    </source>
</evidence>
<evidence type="ECO:0000256" key="4">
    <source>
        <dbReference type="ARBA" id="ARBA00022714"/>
    </source>
</evidence>
<accession>A0A4V5MW11</accession>
<dbReference type="InterPro" id="IPR006655">
    <property type="entry name" value="Mopterin_OxRdtase_prok_CS"/>
</dbReference>
<evidence type="ECO:0000313" key="14">
    <source>
        <dbReference type="EMBL" id="TJZ94048.1"/>
    </source>
</evidence>
<feature type="domain" description="4Fe-4S ferredoxin-type" evidence="11">
    <location>
        <begin position="231"/>
        <end position="260"/>
    </location>
</feature>
<dbReference type="GO" id="GO:0046872">
    <property type="term" value="F:metal ion binding"/>
    <property type="evidence" value="ECO:0007669"/>
    <property type="project" value="UniProtKB-KW"/>
</dbReference>
<dbReference type="InterPro" id="IPR006963">
    <property type="entry name" value="Mopterin_OxRdtase_4Fe-4S_dom"/>
</dbReference>
<dbReference type="CDD" id="cd00207">
    <property type="entry name" value="fer2"/>
    <property type="match status" value="1"/>
</dbReference>
<dbReference type="InterPro" id="IPR006656">
    <property type="entry name" value="Mopterin_OxRdtase"/>
</dbReference>
<dbReference type="GO" id="GO:0016020">
    <property type="term" value="C:membrane"/>
    <property type="evidence" value="ECO:0007669"/>
    <property type="project" value="TreeGrafter"/>
</dbReference>
<dbReference type="InterPro" id="IPR006657">
    <property type="entry name" value="MoPterin_dinucl-bd_dom"/>
</dbReference>
<dbReference type="GO" id="GO:0051539">
    <property type="term" value="F:4 iron, 4 sulfur cluster binding"/>
    <property type="evidence" value="ECO:0007669"/>
    <property type="project" value="UniProtKB-KW"/>
</dbReference>
<evidence type="ECO:0000256" key="5">
    <source>
        <dbReference type="ARBA" id="ARBA00022723"/>
    </source>
</evidence>
<evidence type="ECO:0000259" key="10">
    <source>
        <dbReference type="PROSITE" id="PS51085"/>
    </source>
</evidence>
<dbReference type="RefSeq" id="WP_136884182.1">
    <property type="nucleotide sequence ID" value="NZ_SUNI01000001.1"/>
</dbReference>
<dbReference type="SMART" id="SM00929">
    <property type="entry name" value="NADH-G_4Fe-4S_3"/>
    <property type="match status" value="1"/>
</dbReference>
<dbReference type="SUPFAM" id="SSF54292">
    <property type="entry name" value="2Fe-2S ferredoxin-like"/>
    <property type="match status" value="1"/>
</dbReference>
<organism evidence="14 15">
    <name type="scientific">Paracoccus gahaiensis</name>
    <dbReference type="NCBI Taxonomy" id="1706839"/>
    <lineage>
        <taxon>Bacteria</taxon>
        <taxon>Pseudomonadati</taxon>
        <taxon>Pseudomonadota</taxon>
        <taxon>Alphaproteobacteria</taxon>
        <taxon>Rhodobacterales</taxon>
        <taxon>Paracoccaceae</taxon>
        <taxon>Paracoccus</taxon>
    </lineage>
</organism>
<dbReference type="PROSITE" id="PS51839">
    <property type="entry name" value="4FE4S_HC3"/>
    <property type="match status" value="1"/>
</dbReference>
<dbReference type="GO" id="GO:1990204">
    <property type="term" value="C:oxidoreductase complex"/>
    <property type="evidence" value="ECO:0007669"/>
    <property type="project" value="UniProtKB-ARBA"/>
</dbReference>
<keyword evidence="15" id="KW-1185">Reference proteome</keyword>
<dbReference type="InterPro" id="IPR009010">
    <property type="entry name" value="Asp_de-COase-like_dom_sf"/>
</dbReference>
<evidence type="ECO:0000256" key="7">
    <source>
        <dbReference type="ARBA" id="ARBA00023002"/>
    </source>
</evidence>
<dbReference type="PANTHER" id="PTHR43105">
    <property type="entry name" value="RESPIRATORY NITRATE REDUCTASE"/>
    <property type="match status" value="1"/>
</dbReference>
<keyword evidence="6" id="KW-0677">Repeat</keyword>
<keyword evidence="9" id="KW-0411">Iron-sulfur</keyword>
<dbReference type="SUPFAM" id="SSF50692">
    <property type="entry name" value="ADC-like"/>
    <property type="match status" value="1"/>
</dbReference>
<keyword evidence="4" id="KW-0001">2Fe-2S</keyword>
<dbReference type="InterPro" id="IPR006478">
    <property type="entry name" value="Formate_DH_asu"/>
</dbReference>
<dbReference type="OrthoDB" id="9816402at2"/>
<keyword evidence="7" id="KW-0560">Oxidoreductase</keyword>
<dbReference type="GO" id="GO:0022904">
    <property type="term" value="P:respiratory electron transport chain"/>
    <property type="evidence" value="ECO:0007669"/>
    <property type="project" value="TreeGrafter"/>
</dbReference>
<dbReference type="Gene3D" id="2.20.25.90">
    <property type="entry name" value="ADC-like domains"/>
    <property type="match status" value="1"/>
</dbReference>
<protein>
    <submittedName>
        <fullName evidence="14">Formate dehydrogenase subunit alpha</fullName>
    </submittedName>
</protein>
<dbReference type="Pfam" id="PF10588">
    <property type="entry name" value="NADH-G_4Fe-4S_3"/>
    <property type="match status" value="1"/>
</dbReference>
<dbReference type="InterPro" id="IPR017896">
    <property type="entry name" value="4Fe4S_Fe-S-bd"/>
</dbReference>
<dbReference type="GO" id="GO:0008863">
    <property type="term" value="F:formate dehydrogenase (NAD+) activity"/>
    <property type="evidence" value="ECO:0007669"/>
    <property type="project" value="InterPro"/>
</dbReference>
<dbReference type="PROSITE" id="PS51669">
    <property type="entry name" value="4FE4S_MOW_BIS_MGD"/>
    <property type="match status" value="1"/>
</dbReference>
<keyword evidence="5" id="KW-0479">Metal-binding</keyword>
<dbReference type="SUPFAM" id="SSF53706">
    <property type="entry name" value="Formate dehydrogenase/DMSO reductase, domains 1-3"/>
    <property type="match status" value="1"/>
</dbReference>